<keyword evidence="2" id="KW-1185">Reference proteome</keyword>
<sequence length="266" mass="31094">MQQQEIHKFLERYFTANECEILERHEAFMNVQLTVELDKQLMNRPFYWHYLEKTNGVPNPMQLTVITDQKRAPDDLKGDVVHFGAPRLHQIFESTRSLGGYIRLYQDVSVQTPGNVPLHPWLGLNVKVSYQCDKKKDLLLSLGLHLISGSIIENFQETMGSISLKAKIPDYCFTMSPLIKPQSGLNRIKQYITNMVEADDHTWADRARNRWDEDLALLNHFYEGLDEMPESYETEKEALKEQYEPKVKVEIINGGLFYLHQDMFRN</sequence>
<organism evidence="1 2">
    <name type="scientific">Litchfieldia luteola</name>
    <dbReference type="NCBI Taxonomy" id="682179"/>
    <lineage>
        <taxon>Bacteria</taxon>
        <taxon>Bacillati</taxon>
        <taxon>Bacillota</taxon>
        <taxon>Bacilli</taxon>
        <taxon>Bacillales</taxon>
        <taxon>Bacillaceae</taxon>
        <taxon>Litchfieldia</taxon>
    </lineage>
</organism>
<reference evidence="1 2" key="1">
    <citation type="submission" date="2020-10" db="EMBL/GenBank/DDBJ databases">
        <title>Bacillus sp. HD4P25, an endophyte from a halophyte.</title>
        <authorList>
            <person name="Sun J.-Q."/>
        </authorList>
    </citation>
    <scope>NUCLEOTIDE SEQUENCE [LARGE SCALE GENOMIC DNA]</scope>
    <source>
        <strain evidence="1 2">YIM 93174</strain>
    </source>
</reference>
<protein>
    <submittedName>
        <fullName evidence="1">YqhG family protein</fullName>
    </submittedName>
</protein>
<dbReference type="Pfam" id="PF11079">
    <property type="entry name" value="YqhG"/>
    <property type="match status" value="1"/>
</dbReference>
<evidence type="ECO:0000313" key="1">
    <source>
        <dbReference type="EMBL" id="MBE4907931.1"/>
    </source>
</evidence>
<comment type="caution">
    <text evidence="1">The sequence shown here is derived from an EMBL/GenBank/DDBJ whole genome shotgun (WGS) entry which is preliminary data.</text>
</comment>
<dbReference type="RefSeq" id="WP_193535405.1">
    <property type="nucleotide sequence ID" value="NZ_JADCLJ010000019.1"/>
</dbReference>
<dbReference type="InterPro" id="IPR024562">
    <property type="entry name" value="YqhG"/>
</dbReference>
<dbReference type="Proteomes" id="UP001516662">
    <property type="component" value="Unassembled WGS sequence"/>
</dbReference>
<proteinExistence type="predicted"/>
<dbReference type="EMBL" id="JADCLJ010000019">
    <property type="protein sequence ID" value="MBE4907931.1"/>
    <property type="molecule type" value="Genomic_DNA"/>
</dbReference>
<gene>
    <name evidence="1" type="ORF">IMZ08_07685</name>
</gene>
<accession>A0ABR9QHF5</accession>
<evidence type="ECO:0000313" key="2">
    <source>
        <dbReference type="Proteomes" id="UP001516662"/>
    </source>
</evidence>
<name>A0ABR9QHF5_9BACI</name>